<evidence type="ECO:0000259" key="12">
    <source>
        <dbReference type="PROSITE" id="PS50262"/>
    </source>
</evidence>
<proteinExistence type="inferred from homology"/>
<dbReference type="GO" id="GO:0016503">
    <property type="term" value="F:pheromone receptor activity"/>
    <property type="evidence" value="ECO:0007669"/>
    <property type="project" value="InterPro"/>
</dbReference>
<evidence type="ECO:0000256" key="4">
    <source>
        <dbReference type="ARBA" id="ARBA00022507"/>
    </source>
</evidence>
<evidence type="ECO:0000256" key="10">
    <source>
        <dbReference type="ARBA" id="ARBA00023224"/>
    </source>
</evidence>
<dbReference type="GO" id="GO:0005886">
    <property type="term" value="C:plasma membrane"/>
    <property type="evidence" value="ECO:0007669"/>
    <property type="project" value="UniProtKB-SubCell"/>
</dbReference>
<evidence type="ECO:0000313" key="13">
    <source>
        <dbReference type="Ensembl" id="ENSMSIP00000028402.1"/>
    </source>
</evidence>
<dbReference type="PROSITE" id="PS50262">
    <property type="entry name" value="G_PROTEIN_RECEP_F1_2"/>
    <property type="match status" value="1"/>
</dbReference>
<dbReference type="FunFam" id="1.20.1070.10:FF:000120">
    <property type="entry name" value="Vomeronasal type-1 receptor"/>
    <property type="match status" value="1"/>
</dbReference>
<dbReference type="SUPFAM" id="SSF81321">
    <property type="entry name" value="Family A G protein-coupled receptor-like"/>
    <property type="match status" value="1"/>
</dbReference>
<evidence type="ECO:0000256" key="3">
    <source>
        <dbReference type="ARBA" id="ARBA00022475"/>
    </source>
</evidence>
<protein>
    <recommendedName>
        <fullName evidence="11">Vomeronasal type-1 receptor</fullName>
    </recommendedName>
</protein>
<dbReference type="PANTHER" id="PTHR24062">
    <property type="entry name" value="VOMERONASAL TYPE-1 RECEPTOR"/>
    <property type="match status" value="1"/>
</dbReference>
<evidence type="ECO:0000256" key="1">
    <source>
        <dbReference type="ARBA" id="ARBA00004651"/>
    </source>
</evidence>
<sequence>MSALNKTLKTIEEVALQIIMLCQVGIAAVANILLLVHNLSSNFAGTQLRPKHVILAHIAVGNLLIILLTGFPSNMTVFVPRNPLNNLNCKLEYFIRLVARSANMCTTCVLSTYQFIVLVPGKWSRVILRGNTSTFVHYSCNSCWIISVLNNVYIPIKISAPWNTDNDTDLNSKWVCSISGFELVMVFLRFVHDAIFISIMVWTSVSMMLLLYRHHESLKHIHRSNGSLGLQPEARAAYTILMLVITFVCFYLLDCICIFFHISFVHFRVWLRHVSGILAASFPTISPLMLIFRGPKKISAKGINTENDFINSH</sequence>
<organism evidence="13 14">
    <name type="scientific">Mus spicilegus</name>
    <name type="common">Mound-building mouse</name>
    <dbReference type="NCBI Taxonomy" id="10103"/>
    <lineage>
        <taxon>Eukaryota</taxon>
        <taxon>Metazoa</taxon>
        <taxon>Chordata</taxon>
        <taxon>Craniata</taxon>
        <taxon>Vertebrata</taxon>
        <taxon>Euteleostomi</taxon>
        <taxon>Mammalia</taxon>
        <taxon>Eutheria</taxon>
        <taxon>Euarchontoglires</taxon>
        <taxon>Glires</taxon>
        <taxon>Rodentia</taxon>
        <taxon>Myomorpha</taxon>
        <taxon>Muroidea</taxon>
        <taxon>Muridae</taxon>
        <taxon>Murinae</taxon>
        <taxon>Mus</taxon>
        <taxon>Mus</taxon>
    </lineage>
</organism>
<keyword evidence="10 11" id="KW-0807">Transducer</keyword>
<keyword evidence="8 11" id="KW-0472">Membrane</keyword>
<evidence type="ECO:0000256" key="6">
    <source>
        <dbReference type="ARBA" id="ARBA00022989"/>
    </source>
</evidence>
<dbReference type="AlphaFoldDB" id="A0A8C6HZH0"/>
<dbReference type="GO" id="GO:0019236">
    <property type="term" value="P:response to pheromone"/>
    <property type="evidence" value="ECO:0007669"/>
    <property type="project" value="UniProtKB-KW"/>
</dbReference>
<feature type="transmembrane region" description="Helical" evidence="11">
    <location>
        <begin position="52"/>
        <end position="71"/>
    </location>
</feature>
<keyword evidence="14" id="KW-1185">Reference proteome</keyword>
<dbReference type="Pfam" id="PF03402">
    <property type="entry name" value="V1R"/>
    <property type="match status" value="1"/>
</dbReference>
<feature type="transmembrane region" description="Helical" evidence="11">
    <location>
        <begin position="270"/>
        <end position="292"/>
    </location>
</feature>
<dbReference type="GO" id="GO:0007606">
    <property type="term" value="P:sensory perception of chemical stimulus"/>
    <property type="evidence" value="ECO:0007669"/>
    <property type="project" value="UniProtKB-ARBA"/>
</dbReference>
<dbReference type="Proteomes" id="UP000694415">
    <property type="component" value="Unplaced"/>
</dbReference>
<evidence type="ECO:0000256" key="11">
    <source>
        <dbReference type="RuleBase" id="RU364061"/>
    </source>
</evidence>
<keyword evidence="5 11" id="KW-0812">Transmembrane</keyword>
<accession>A0A8C6HZH0</accession>
<feature type="domain" description="G-protein coupled receptors family 1 profile" evidence="12">
    <location>
        <begin position="30"/>
        <end position="290"/>
    </location>
</feature>
<keyword evidence="9 11" id="KW-0675">Receptor</keyword>
<evidence type="ECO:0000256" key="9">
    <source>
        <dbReference type="ARBA" id="ARBA00023170"/>
    </source>
</evidence>
<evidence type="ECO:0000313" key="14">
    <source>
        <dbReference type="Proteomes" id="UP000694415"/>
    </source>
</evidence>
<comment type="subcellular location">
    <subcellularLocation>
        <location evidence="1 11">Cell membrane</location>
        <topology evidence="1 11">Multi-pass membrane protein</topology>
    </subcellularLocation>
</comment>
<keyword evidence="3 11" id="KW-1003">Cell membrane</keyword>
<reference evidence="13" key="2">
    <citation type="submission" date="2025-09" db="UniProtKB">
        <authorList>
            <consortium name="Ensembl"/>
        </authorList>
    </citation>
    <scope>IDENTIFICATION</scope>
</reference>
<name>A0A8C6HZH0_MUSSI</name>
<evidence type="ECO:0000256" key="7">
    <source>
        <dbReference type="ARBA" id="ARBA00023040"/>
    </source>
</evidence>
<evidence type="ECO:0000256" key="2">
    <source>
        <dbReference type="ARBA" id="ARBA00010663"/>
    </source>
</evidence>
<dbReference type="InterPro" id="IPR004072">
    <property type="entry name" value="Vmron_rcpt_1"/>
</dbReference>
<keyword evidence="6 11" id="KW-1133">Transmembrane helix</keyword>
<dbReference type="Gene3D" id="1.20.1070.10">
    <property type="entry name" value="Rhodopsin 7-helix transmembrane proteins"/>
    <property type="match status" value="1"/>
</dbReference>
<feature type="transmembrane region" description="Helical" evidence="11">
    <location>
        <begin position="14"/>
        <end position="40"/>
    </location>
</feature>
<evidence type="ECO:0000256" key="8">
    <source>
        <dbReference type="ARBA" id="ARBA00023136"/>
    </source>
</evidence>
<reference evidence="13" key="1">
    <citation type="submission" date="2025-08" db="UniProtKB">
        <authorList>
            <consortium name="Ensembl"/>
        </authorList>
    </citation>
    <scope>IDENTIFICATION</scope>
</reference>
<dbReference type="InterPro" id="IPR017452">
    <property type="entry name" value="GPCR_Rhodpsn_7TM"/>
</dbReference>
<keyword evidence="7 11" id="KW-0297">G-protein coupled receptor</keyword>
<evidence type="ECO:0000256" key="5">
    <source>
        <dbReference type="ARBA" id="ARBA00022692"/>
    </source>
</evidence>
<keyword evidence="4 11" id="KW-0589">Pheromone response</keyword>
<feature type="transmembrane region" description="Helical" evidence="11">
    <location>
        <begin position="236"/>
        <end position="264"/>
    </location>
</feature>
<dbReference type="Ensembl" id="ENSMSIT00000035804.1">
    <property type="protein sequence ID" value="ENSMSIP00000028402.1"/>
    <property type="gene ID" value="ENSMSIG00000023871.1"/>
</dbReference>
<feature type="transmembrane region" description="Helical" evidence="11">
    <location>
        <begin position="194"/>
        <end position="215"/>
    </location>
</feature>
<comment type="similarity">
    <text evidence="2 11">Belongs to the G-protein coupled receptor 1 family.</text>
</comment>
<dbReference type="GeneTree" id="ENSGT00960000186612"/>